<feature type="signal peptide" evidence="1">
    <location>
        <begin position="1"/>
        <end position="18"/>
    </location>
</feature>
<evidence type="ECO:0000313" key="2">
    <source>
        <dbReference type="EMBL" id="GKT50519.1"/>
    </source>
</evidence>
<feature type="chain" id="PRO_5041217133" evidence="1">
    <location>
        <begin position="19"/>
        <end position="119"/>
    </location>
</feature>
<gene>
    <name evidence="2" type="ORF">ColSpa_10700</name>
</gene>
<name>A0AA37UJY1_9PEZI</name>
<dbReference type="EMBL" id="BQXU01000038">
    <property type="protein sequence ID" value="GKT50519.1"/>
    <property type="molecule type" value="Genomic_DNA"/>
</dbReference>
<dbReference type="RefSeq" id="XP_049132869.1">
    <property type="nucleotide sequence ID" value="XM_049276912.1"/>
</dbReference>
<keyword evidence="3" id="KW-1185">Reference proteome</keyword>
<comment type="caution">
    <text evidence="2">The sequence shown here is derived from an EMBL/GenBank/DDBJ whole genome shotgun (WGS) entry which is preliminary data.</text>
</comment>
<evidence type="ECO:0000256" key="1">
    <source>
        <dbReference type="SAM" id="SignalP"/>
    </source>
</evidence>
<keyword evidence="1" id="KW-0732">Signal</keyword>
<protein>
    <submittedName>
        <fullName evidence="2">Uncharacterized protein</fullName>
    </submittedName>
</protein>
<sequence length="119" mass="12839">MVNPTVLVTTILATTAHAWTWGNCRNTQQCNPAHAAGPYSSNYADLQRANDGYWYSKQVDGVIIDPNGWYDPANGFWVLSVWNGPNTQSYWSSPDQKPCCLPNEVGTGITGASVTGSAA</sequence>
<accession>A0AA37UJY1</accession>
<dbReference type="AlphaFoldDB" id="A0AA37UJY1"/>
<evidence type="ECO:0000313" key="3">
    <source>
        <dbReference type="Proteomes" id="UP001055115"/>
    </source>
</evidence>
<dbReference type="Proteomes" id="UP001055115">
    <property type="component" value="Unassembled WGS sequence"/>
</dbReference>
<reference evidence="2 3" key="1">
    <citation type="submission" date="2022-03" db="EMBL/GenBank/DDBJ databases">
        <title>Genome data of Colletotrichum spp.</title>
        <authorList>
            <person name="Utami Y.D."/>
            <person name="Hiruma K."/>
        </authorList>
    </citation>
    <scope>NUCLEOTIDE SEQUENCE [LARGE SCALE GENOMIC DNA]</scope>
    <source>
        <strain evidence="2 3">MAFF 239500</strain>
    </source>
</reference>
<proteinExistence type="predicted"/>
<dbReference type="GeneID" id="73331502"/>
<organism evidence="2 3">
    <name type="scientific">Colletotrichum spaethianum</name>
    <dbReference type="NCBI Taxonomy" id="700344"/>
    <lineage>
        <taxon>Eukaryota</taxon>
        <taxon>Fungi</taxon>
        <taxon>Dikarya</taxon>
        <taxon>Ascomycota</taxon>
        <taxon>Pezizomycotina</taxon>
        <taxon>Sordariomycetes</taxon>
        <taxon>Hypocreomycetidae</taxon>
        <taxon>Glomerellales</taxon>
        <taxon>Glomerellaceae</taxon>
        <taxon>Colletotrichum</taxon>
        <taxon>Colletotrichum spaethianum species complex</taxon>
    </lineage>
</organism>